<comment type="caution">
    <text evidence="4">The sequence shown here is derived from an EMBL/GenBank/DDBJ whole genome shotgun (WGS) entry which is preliminary data.</text>
</comment>
<dbReference type="Pfam" id="PF20674">
    <property type="entry name" value="SpaA_3"/>
    <property type="match status" value="2"/>
</dbReference>
<name>A0ABU0ZUS1_9ACTN</name>
<evidence type="ECO:0000313" key="5">
    <source>
        <dbReference type="Proteomes" id="UP001230908"/>
    </source>
</evidence>
<accession>A0ABU0ZUS1</accession>
<sequence>MIEASLDFLDDVLKPDQGARLGPPAGRDGVASAQLGAHPRIPGPTERREVPGQPATRQHATVRAPGERAVTTLETLQPNLPVNATFTGSITITPIAGASITCTITNTQQATAQLTLAKAWQDGAAGDSATLTATGSSTVPGGSGSTVAQVPDTGTGTSAETVVIAVIAGETVQLVEAKTAGNTGAYTTTMSCNQGRLDAATGVLTVPDPLNGNITCTFTNARIAPAPGPPGALPVTGKPLLDTIMTGVLLTAPGTALMLISRRTRQKRNTLPNS</sequence>
<organism evidence="4 5">
    <name type="scientific">Phytohabitans maris</name>
    <dbReference type="NCBI Taxonomy" id="3071409"/>
    <lineage>
        <taxon>Bacteria</taxon>
        <taxon>Bacillati</taxon>
        <taxon>Actinomycetota</taxon>
        <taxon>Actinomycetes</taxon>
        <taxon>Micromonosporales</taxon>
        <taxon>Micromonosporaceae</taxon>
    </lineage>
</organism>
<gene>
    <name evidence="4" type="ORF">RB614_36810</name>
</gene>
<feature type="transmembrane region" description="Helical" evidence="2">
    <location>
        <begin position="240"/>
        <end position="260"/>
    </location>
</feature>
<evidence type="ECO:0000256" key="2">
    <source>
        <dbReference type="SAM" id="Phobius"/>
    </source>
</evidence>
<dbReference type="InterPro" id="IPR048834">
    <property type="entry name" value="SpaA_pre-album"/>
</dbReference>
<protein>
    <recommendedName>
        <fullName evidence="3">SpaA-like prealbumin fold domain-containing protein</fullName>
    </recommendedName>
</protein>
<dbReference type="RefSeq" id="WP_308717327.1">
    <property type="nucleotide sequence ID" value="NZ_JAVHUY010000051.1"/>
</dbReference>
<dbReference type="EMBL" id="JAVHUY010000051">
    <property type="protein sequence ID" value="MDQ7910074.1"/>
    <property type="molecule type" value="Genomic_DNA"/>
</dbReference>
<evidence type="ECO:0000259" key="3">
    <source>
        <dbReference type="Pfam" id="PF20674"/>
    </source>
</evidence>
<proteinExistence type="predicted"/>
<keyword evidence="2" id="KW-0472">Membrane</keyword>
<feature type="region of interest" description="Disordered" evidence="1">
    <location>
        <begin position="36"/>
        <end position="65"/>
    </location>
</feature>
<dbReference type="Proteomes" id="UP001230908">
    <property type="component" value="Unassembled WGS sequence"/>
</dbReference>
<reference evidence="4 5" key="1">
    <citation type="submission" date="2023-08" db="EMBL/GenBank/DDBJ databases">
        <title>Phytohabitans sansha sp. nov., isolated from marine sediment.</title>
        <authorList>
            <person name="Zhao Y."/>
            <person name="Yi K."/>
        </authorList>
    </citation>
    <scope>NUCLEOTIDE SEQUENCE [LARGE SCALE GENOMIC DNA]</scope>
    <source>
        <strain evidence="4 5">ZYX-F-186</strain>
    </source>
</reference>
<keyword evidence="2" id="KW-1133">Transmembrane helix</keyword>
<keyword evidence="5" id="KW-1185">Reference proteome</keyword>
<feature type="domain" description="SpaA-like prealbumin fold" evidence="3">
    <location>
        <begin position="142"/>
        <end position="221"/>
    </location>
</feature>
<evidence type="ECO:0000256" key="1">
    <source>
        <dbReference type="SAM" id="MobiDB-lite"/>
    </source>
</evidence>
<keyword evidence="2" id="KW-0812">Transmembrane</keyword>
<feature type="region of interest" description="Disordered" evidence="1">
    <location>
        <begin position="131"/>
        <end position="153"/>
    </location>
</feature>
<evidence type="ECO:0000313" key="4">
    <source>
        <dbReference type="EMBL" id="MDQ7910074.1"/>
    </source>
</evidence>
<feature type="compositionally biased region" description="Low complexity" evidence="1">
    <location>
        <begin position="132"/>
        <end position="148"/>
    </location>
</feature>
<feature type="domain" description="SpaA-like prealbumin fold" evidence="3">
    <location>
        <begin position="79"/>
        <end position="107"/>
    </location>
</feature>